<dbReference type="AlphaFoldDB" id="A0AAE1DIF8"/>
<organism evidence="1 2">
    <name type="scientific">Elysia crispata</name>
    <name type="common">lettuce slug</name>
    <dbReference type="NCBI Taxonomy" id="231223"/>
    <lineage>
        <taxon>Eukaryota</taxon>
        <taxon>Metazoa</taxon>
        <taxon>Spiralia</taxon>
        <taxon>Lophotrochozoa</taxon>
        <taxon>Mollusca</taxon>
        <taxon>Gastropoda</taxon>
        <taxon>Heterobranchia</taxon>
        <taxon>Euthyneura</taxon>
        <taxon>Panpulmonata</taxon>
        <taxon>Sacoglossa</taxon>
        <taxon>Placobranchoidea</taxon>
        <taxon>Plakobranchidae</taxon>
        <taxon>Elysia</taxon>
    </lineage>
</organism>
<gene>
    <name evidence="1" type="ORF">RRG08_066525</name>
</gene>
<proteinExistence type="predicted"/>
<accession>A0AAE1DIF8</accession>
<name>A0AAE1DIF8_9GAST</name>
<comment type="caution">
    <text evidence="1">The sequence shown here is derived from an EMBL/GenBank/DDBJ whole genome shotgun (WGS) entry which is preliminary data.</text>
</comment>
<dbReference type="EMBL" id="JAWDGP010003682">
    <property type="protein sequence ID" value="KAK3771781.1"/>
    <property type="molecule type" value="Genomic_DNA"/>
</dbReference>
<keyword evidence="2" id="KW-1185">Reference proteome</keyword>
<sequence length="77" mass="8801">MSLILSRYMDQAKGVMDYRLVERIKSFHAGCHQEGGQISSNFPASGFAALTLWVPTELRLSALPHDHPLRRLVYWET</sequence>
<protein>
    <submittedName>
        <fullName evidence="1">Uncharacterized protein</fullName>
    </submittedName>
</protein>
<dbReference type="Proteomes" id="UP001283361">
    <property type="component" value="Unassembled WGS sequence"/>
</dbReference>
<reference evidence="1" key="1">
    <citation type="journal article" date="2023" name="G3 (Bethesda)">
        <title>A reference genome for the long-term kleptoplast-retaining sea slug Elysia crispata morphotype clarki.</title>
        <authorList>
            <person name="Eastman K.E."/>
            <person name="Pendleton A.L."/>
            <person name="Shaikh M.A."/>
            <person name="Suttiyut T."/>
            <person name="Ogas R."/>
            <person name="Tomko P."/>
            <person name="Gavelis G."/>
            <person name="Widhalm J.R."/>
            <person name="Wisecaver J.H."/>
        </authorList>
    </citation>
    <scope>NUCLEOTIDE SEQUENCE</scope>
    <source>
        <strain evidence="1">ECLA1</strain>
    </source>
</reference>
<evidence type="ECO:0000313" key="2">
    <source>
        <dbReference type="Proteomes" id="UP001283361"/>
    </source>
</evidence>
<evidence type="ECO:0000313" key="1">
    <source>
        <dbReference type="EMBL" id="KAK3771781.1"/>
    </source>
</evidence>